<proteinExistence type="predicted"/>
<dbReference type="HOGENOM" id="CLU_1735839_0_0_1"/>
<dbReference type="RefSeq" id="XP_007402467.1">
    <property type="nucleotide sequence ID" value="XM_007402405.1"/>
</dbReference>
<feature type="region of interest" description="Disordered" evidence="1">
    <location>
        <begin position="29"/>
        <end position="49"/>
    </location>
</feature>
<reference evidence="2 3" key="1">
    <citation type="journal article" date="2012" name="BMC Genomics">
        <title>Comparative genomics of the white-rot fungi, Phanerochaete carnosa and P. chrysosporium, to elucidate the genetic basis of the distinct wood types they colonize.</title>
        <authorList>
            <person name="Suzuki H."/>
            <person name="MacDonald J."/>
            <person name="Syed K."/>
            <person name="Salamov A."/>
            <person name="Hori C."/>
            <person name="Aerts A."/>
            <person name="Henrissat B."/>
            <person name="Wiebenga A."/>
            <person name="vanKuyk P.A."/>
            <person name="Barry K."/>
            <person name="Lindquist E."/>
            <person name="LaButti K."/>
            <person name="Lapidus A."/>
            <person name="Lucas S."/>
            <person name="Coutinho P."/>
            <person name="Gong Y."/>
            <person name="Samejima M."/>
            <person name="Mahadevan R."/>
            <person name="Abou-Zaid M."/>
            <person name="de Vries R.P."/>
            <person name="Igarashi K."/>
            <person name="Yadav J.S."/>
            <person name="Grigoriev I.V."/>
            <person name="Master E.R."/>
        </authorList>
    </citation>
    <scope>NUCLEOTIDE SEQUENCE [LARGE SCALE GENOMIC DNA]</scope>
    <source>
        <strain evidence="2 3">HHB-10118-sp</strain>
    </source>
</reference>
<feature type="non-terminal residue" evidence="2">
    <location>
        <position position="1"/>
    </location>
</feature>
<dbReference type="EMBL" id="JH930611">
    <property type="protein sequence ID" value="EKM48979.1"/>
    <property type="molecule type" value="Genomic_DNA"/>
</dbReference>
<dbReference type="KEGG" id="pco:PHACADRAFT_202163"/>
<dbReference type="AlphaFoldDB" id="K5VQX8"/>
<accession>K5VQX8</accession>
<dbReference type="Proteomes" id="UP000008370">
    <property type="component" value="Unassembled WGS sequence"/>
</dbReference>
<dbReference type="GeneID" id="18911811"/>
<evidence type="ECO:0000256" key="1">
    <source>
        <dbReference type="SAM" id="MobiDB-lite"/>
    </source>
</evidence>
<gene>
    <name evidence="2" type="ORF">PHACADRAFT_202163</name>
</gene>
<evidence type="ECO:0000313" key="3">
    <source>
        <dbReference type="Proteomes" id="UP000008370"/>
    </source>
</evidence>
<sequence>MNSEIREEGGRGRDILKVNPRLMLRRMPLTAAPQARQTQRKDVSKTSKSTADLKVAGWVMRAVAQDAPVRPVTQALEWGRLRGIERSRVSVGVIFWRGMLAVGMRRQLAPYDGKTQVAEGLWTGQFLDVAPPSSTPGSFAIRTLSRDPGSV</sequence>
<keyword evidence="3" id="KW-1185">Reference proteome</keyword>
<organism evidence="2 3">
    <name type="scientific">Phanerochaete carnosa (strain HHB-10118-sp)</name>
    <name type="common">White-rot fungus</name>
    <name type="synonym">Peniophora carnosa</name>
    <dbReference type="NCBI Taxonomy" id="650164"/>
    <lineage>
        <taxon>Eukaryota</taxon>
        <taxon>Fungi</taxon>
        <taxon>Dikarya</taxon>
        <taxon>Basidiomycota</taxon>
        <taxon>Agaricomycotina</taxon>
        <taxon>Agaricomycetes</taxon>
        <taxon>Polyporales</taxon>
        <taxon>Phanerochaetaceae</taxon>
        <taxon>Phanerochaete</taxon>
    </lineage>
</organism>
<evidence type="ECO:0000313" key="2">
    <source>
        <dbReference type="EMBL" id="EKM48979.1"/>
    </source>
</evidence>
<protein>
    <submittedName>
        <fullName evidence="2">Uncharacterized protein</fullName>
    </submittedName>
</protein>
<name>K5VQX8_PHACS</name>
<dbReference type="InParanoid" id="K5VQX8"/>